<sequence>MSTNQLVRDSRCVEKHVQATRHQRLSTLSERVAPILRKVRDHTDFDRMLLALTSSQNQDRLNNDSSDTVSTSSDQLVNIRSDGNTGNVTNNERTVSWRGKLQRPPRPGKCNPRRAEHRDLVGAAVREWQSEQLTGQECTNARADAVARAERSAFVARTEVAVTSQISNIRRLVAAQNDDA</sequence>
<evidence type="ECO:0000256" key="1">
    <source>
        <dbReference type="SAM" id="MobiDB-lite"/>
    </source>
</evidence>
<proteinExistence type="predicted"/>
<accession>A0A7S1M310</accession>
<dbReference type="EMBL" id="HBGF01025540">
    <property type="protein sequence ID" value="CAD9120121.1"/>
    <property type="molecule type" value="Transcribed_RNA"/>
</dbReference>
<protein>
    <submittedName>
        <fullName evidence="2">Uncharacterized protein</fullName>
    </submittedName>
</protein>
<feature type="compositionally biased region" description="Low complexity" evidence="1">
    <location>
        <begin position="64"/>
        <end position="74"/>
    </location>
</feature>
<evidence type="ECO:0000313" key="2">
    <source>
        <dbReference type="EMBL" id="CAD9120121.1"/>
    </source>
</evidence>
<organism evidence="2">
    <name type="scientific">Neobodo designis</name>
    <name type="common">Flagellated protozoan</name>
    <name type="synonym">Bodo designis</name>
    <dbReference type="NCBI Taxonomy" id="312471"/>
    <lineage>
        <taxon>Eukaryota</taxon>
        <taxon>Discoba</taxon>
        <taxon>Euglenozoa</taxon>
        <taxon>Kinetoplastea</taxon>
        <taxon>Metakinetoplastina</taxon>
        <taxon>Neobodonida</taxon>
        <taxon>Neobodo</taxon>
    </lineage>
</organism>
<feature type="region of interest" description="Disordered" evidence="1">
    <location>
        <begin position="56"/>
        <end position="94"/>
    </location>
</feature>
<gene>
    <name evidence="2" type="ORF">NDES1114_LOCUS16891</name>
</gene>
<feature type="compositionally biased region" description="Polar residues" evidence="1">
    <location>
        <begin position="75"/>
        <end position="94"/>
    </location>
</feature>
<reference evidence="2" key="1">
    <citation type="submission" date="2021-01" db="EMBL/GenBank/DDBJ databases">
        <authorList>
            <person name="Corre E."/>
            <person name="Pelletier E."/>
            <person name="Niang G."/>
            <person name="Scheremetjew M."/>
            <person name="Finn R."/>
            <person name="Kale V."/>
            <person name="Holt S."/>
            <person name="Cochrane G."/>
            <person name="Meng A."/>
            <person name="Brown T."/>
            <person name="Cohen L."/>
        </authorList>
    </citation>
    <scope>NUCLEOTIDE SEQUENCE</scope>
    <source>
        <strain evidence="2">CCAP 1951/1</strain>
    </source>
</reference>
<name>A0A7S1M310_NEODS</name>
<dbReference type="AlphaFoldDB" id="A0A7S1M310"/>